<dbReference type="EMBL" id="JAJJPB010000001">
    <property type="protein sequence ID" value="MCC9293499.1"/>
    <property type="molecule type" value="Genomic_DNA"/>
</dbReference>
<dbReference type="InterPro" id="IPR001650">
    <property type="entry name" value="Helicase_C-like"/>
</dbReference>
<keyword evidence="2" id="KW-0067">ATP-binding</keyword>
<evidence type="ECO:0000256" key="1">
    <source>
        <dbReference type="ARBA" id="ARBA00022741"/>
    </source>
</evidence>
<evidence type="ECO:0000259" key="4">
    <source>
        <dbReference type="PROSITE" id="PS51194"/>
    </source>
</evidence>
<evidence type="ECO:0000313" key="6">
    <source>
        <dbReference type="Proteomes" id="UP001165422"/>
    </source>
</evidence>
<dbReference type="PROSITE" id="PS51192">
    <property type="entry name" value="HELICASE_ATP_BIND_1"/>
    <property type="match status" value="1"/>
</dbReference>
<keyword evidence="1" id="KW-0547">Nucleotide-binding</keyword>
<sequence length="1777" mass="205321">MSQLGIRKIHEKLKEKLANYIKAQYFAENDLLLEATKSMLNEEGVLFREPFIEVTQNYKVEIEGFKNADLDENIKRYLDYLVKNNLGVFDTPFSHQVKALEAFYHDKDMLVTTGTGSGKTECFLWPILTEMIGQAAADINNWEQEGIRALILYPMNALVSDQLGRIRNIVGRADDAYMNLMKQESNNDVRRLRFGMYTGRTPYSGKEDKNKNKKLSKLLKSTYYQKGEYKKMLYEELKKAGKIPAKDLNAFICALDKGIQVTGENDAELLTRTEMQKICPDILITNYSMLEFMLMRPIEQCFWEKTRKWLKRSINNKLLLVIDEAHMYRGAAGGEVSLLIRRLLDKLDISREQVKCILTSASVPPNSEKELREFACGLTGQSLKKDKFSIIEGEKTLLLGHEKGNKEDVNCLLQLDYDKLQGDEKNLKDQLIILSQSFKWGKITDNYNDWLYEKLSKYPPMLELIRLCSGSAVPFKKIAKCVFKGVSQEDAEKATEILLALGALSRSRDGKVLLSAKVHLLFRGINGIYACINPECKDNHEIMGIKIGHISNQPNFTCPKCGGRVFELVGDRRCGTLFIRAFKESEDMGYHTFLWQDSSKFIDNPREIHLWLAPKYRTKDDIFKEGVKNSKSRKESIFGYINSQTGILYEGEEFSNKKGFIRVLIPRTYDKDKKMYTFKMCPNCGREKNNPTPFRVRGNEPFANLVTEQLIDQPVKNAKLKNEGKKVLLFSDSRQRAATLARDLTIATDGDAGRQAIFMAQKELNKRYGEEQKSLDILYYAFLKVVEENNISFFYGDEKKEFNEQLERYRDMYGSKNKKGLDYERMARRLGTPPKMFYQLLLKNISDSYRSFNNLCLGQIVLLEKGEDAEELEELVLKGVKRNTGLDVNIIRNIYNTWIQNILVKDIAIFPSVSDEVRNSILPFDKGNLGIREEDKFPKYLIEILKSNGINKNQIEEMRRNFVLLLTDVNKDSHVSHNNRYLLSSNLMLKTNENGKWYRCNRCSGTSTFTLFDSCIYCGSKDYLSEMSQKDLERYDFWRKPVIEAIQGRKIKNFVTDEHTAQLSHKSQENDVWATTEKNEMLFRNILIKKNSEPIDILSCTTTMEVGIDIGSLTAVGLRNIPPMRENYQQRSGRAGRKGAAVSTIVTYTENGPHDAWYFNHPGEIISGNPRIPWIDYTNEKLIGRHLNLILLQEFFMSYEMSMADIDVINFFSEEVKPNYLNFIEWLKDRLPLSQERVRRLIPDEISISWDKYEKDITKQLQEIKVKVNKNPIIYRASKKCEEDEKEKYISLMNELFTEGLLPTYSFPRDIVHFWVEDKYGKVEQSPERSIDIALSEYAPGRMLVIDKKSYISGGLYDYYTKYNKEYAYKAAEPWLKMNEYNKRIYCCENHDCGWFGLENKTGVCPLCGGSLREEILIKPWGFTARDGMKIPEVRDNQEYSIVSKPSYASVYGDTSKMDSISKTGLICMENRKDQQLILVNKGPDDEGFDLCTKCGAIDPCVSSGKDKKERKRPYKVSYKWKKDMQECSHTRQKVFLGCDIHTDMLVLELKLENEYINIAKDSLNIWVIPAATSLSEALALAASKVLDIEFSDLRSGYRLRYGKESIYVDIYLYDSLSSGAGYANRVADLIEEVMDEAENRLKKCNCETACPNCLQNFWNQSIRANLDRKAGLQLLNWVRKGELAEVDQKKEIDYMKTLEEIAQLQEEPGHIIKGENNYWINIGTLKKKIKIYPAMCNMNKIDRDKETILIPDRLFKVSIANVWKIVEKYIYNKSNL</sequence>
<comment type="caution">
    <text evidence="5">The sequence shown here is derived from an EMBL/GenBank/DDBJ whole genome shotgun (WGS) entry which is preliminary data.</text>
</comment>
<dbReference type="SMART" id="SM00487">
    <property type="entry name" value="DEXDc"/>
    <property type="match status" value="1"/>
</dbReference>
<gene>
    <name evidence="5" type="ORF">LN736_01230</name>
</gene>
<dbReference type="InterPro" id="IPR027417">
    <property type="entry name" value="P-loop_NTPase"/>
</dbReference>
<organism evidence="5 6">
    <name type="scientific">Clostridium aromativorans</name>
    <dbReference type="NCBI Taxonomy" id="2836848"/>
    <lineage>
        <taxon>Bacteria</taxon>
        <taxon>Bacillati</taxon>
        <taxon>Bacillota</taxon>
        <taxon>Clostridia</taxon>
        <taxon>Eubacteriales</taxon>
        <taxon>Clostridiaceae</taxon>
        <taxon>Clostridium</taxon>
    </lineage>
</organism>
<dbReference type="SUPFAM" id="SSF52540">
    <property type="entry name" value="P-loop containing nucleoside triphosphate hydrolases"/>
    <property type="match status" value="2"/>
</dbReference>
<dbReference type="Gene3D" id="3.40.50.300">
    <property type="entry name" value="P-loop containing nucleotide triphosphate hydrolases"/>
    <property type="match status" value="2"/>
</dbReference>
<dbReference type="PROSITE" id="PS51194">
    <property type="entry name" value="HELICASE_CTER"/>
    <property type="match status" value="1"/>
</dbReference>
<keyword evidence="5" id="KW-0347">Helicase</keyword>
<accession>A0ABS8N122</accession>
<dbReference type="Pfam" id="PF00270">
    <property type="entry name" value="DEAD"/>
    <property type="match status" value="2"/>
</dbReference>
<dbReference type="SMART" id="SM00490">
    <property type="entry name" value="HELICc"/>
    <property type="match status" value="1"/>
</dbReference>
<dbReference type="Pfam" id="PF00271">
    <property type="entry name" value="Helicase_C"/>
    <property type="match status" value="1"/>
</dbReference>
<dbReference type="Proteomes" id="UP001165422">
    <property type="component" value="Unassembled WGS sequence"/>
</dbReference>
<dbReference type="InterPro" id="IPR011545">
    <property type="entry name" value="DEAD/DEAH_box_helicase_dom"/>
</dbReference>
<dbReference type="Pfam" id="PF09369">
    <property type="entry name" value="MZB"/>
    <property type="match status" value="1"/>
</dbReference>
<dbReference type="PANTHER" id="PTHR47957">
    <property type="entry name" value="ATP-DEPENDENT HELICASE HRQ1"/>
    <property type="match status" value="1"/>
</dbReference>
<name>A0ABS8N122_9CLOT</name>
<dbReference type="InterPro" id="IPR014001">
    <property type="entry name" value="Helicase_ATP-bd"/>
</dbReference>
<keyword evidence="6" id="KW-1185">Reference proteome</keyword>
<protein>
    <submittedName>
        <fullName evidence="5">DEAD/DEAH box helicase</fullName>
    </submittedName>
</protein>
<reference evidence="5" key="1">
    <citation type="submission" date="2021-11" db="EMBL/GenBank/DDBJ databases">
        <authorList>
            <person name="Qingchun L."/>
            <person name="Dong Z."/>
            <person name="Zongwei Q."/>
            <person name="Jia Z."/>
            <person name="Duotao L."/>
        </authorList>
    </citation>
    <scope>NUCLEOTIDE SEQUENCE</scope>
    <source>
        <strain evidence="5">WLY-B-L2</strain>
    </source>
</reference>
<keyword evidence="5" id="KW-0378">Hydrolase</keyword>
<dbReference type="InterPro" id="IPR018973">
    <property type="entry name" value="MZB"/>
</dbReference>
<evidence type="ECO:0000259" key="3">
    <source>
        <dbReference type="PROSITE" id="PS51192"/>
    </source>
</evidence>
<dbReference type="PANTHER" id="PTHR47957:SF3">
    <property type="entry name" value="ATP-DEPENDENT HELICASE HRQ1"/>
    <property type="match status" value="1"/>
</dbReference>
<feature type="domain" description="Helicase C-terminal" evidence="4">
    <location>
        <begin position="1031"/>
        <end position="1183"/>
    </location>
</feature>
<proteinExistence type="predicted"/>
<evidence type="ECO:0000313" key="5">
    <source>
        <dbReference type="EMBL" id="MCC9293499.1"/>
    </source>
</evidence>
<dbReference type="RefSeq" id="WP_229980505.1">
    <property type="nucleotide sequence ID" value="NZ_JAJJPB010000001.1"/>
</dbReference>
<feature type="domain" description="Helicase ATP-binding" evidence="3">
    <location>
        <begin position="100"/>
        <end position="381"/>
    </location>
</feature>
<evidence type="ECO:0000256" key="2">
    <source>
        <dbReference type="ARBA" id="ARBA00022840"/>
    </source>
</evidence>
<dbReference type="GO" id="GO:0004386">
    <property type="term" value="F:helicase activity"/>
    <property type="evidence" value="ECO:0007669"/>
    <property type="project" value="UniProtKB-KW"/>
</dbReference>